<dbReference type="InterPro" id="IPR029211">
    <property type="entry name" value="PfEMP1_ATS"/>
</dbReference>
<feature type="region of interest" description="Disordered" evidence="1">
    <location>
        <begin position="97"/>
        <end position="119"/>
    </location>
</feature>
<dbReference type="InterPro" id="IPR004258">
    <property type="entry name" value="DBL"/>
</dbReference>
<evidence type="ECO:0000259" key="7">
    <source>
        <dbReference type="Pfam" id="PF21807"/>
    </source>
</evidence>
<feature type="domain" description="Duffy-antigen binding" evidence="3">
    <location>
        <begin position="945"/>
        <end position="1162"/>
    </location>
</feature>
<feature type="domain" description="Plasmodium falciparum erythrocyte membrane protein-1 N-terminal segment" evidence="5">
    <location>
        <begin position="31"/>
        <end position="67"/>
    </location>
</feature>
<feature type="region of interest" description="Disordered" evidence="1">
    <location>
        <begin position="1658"/>
        <end position="1776"/>
    </location>
</feature>
<feature type="compositionally biased region" description="Basic and acidic residues" evidence="1">
    <location>
        <begin position="1683"/>
        <end position="1703"/>
    </location>
</feature>
<feature type="domain" description="Plasmodium falciparum erythrocyte membrane protein 1 acidic terminal segment" evidence="4">
    <location>
        <begin position="1821"/>
        <end position="2129"/>
    </location>
</feature>
<dbReference type="EMBL" id="KI927422">
    <property type="protein sequence ID" value="ETW52021.1"/>
    <property type="molecule type" value="Genomic_DNA"/>
</dbReference>
<dbReference type="SUPFAM" id="SSF140924">
    <property type="entry name" value="Duffy binding domain-like"/>
    <property type="match status" value="4"/>
</dbReference>
<dbReference type="Gene3D" id="1.20.58.830">
    <property type="match status" value="3"/>
</dbReference>
<reference evidence="9 10" key="2">
    <citation type="submission" date="2013-02" db="EMBL/GenBank/DDBJ databases">
        <title>The Genome Sequence of Plasmodium falciparum Palo Alto/Uganda.</title>
        <authorList>
            <consortium name="The Broad Institute Genome Sequencing Platform"/>
            <consortium name="The Broad Institute Genome Sequencing Center for Infectious Disease"/>
            <person name="Neafsey D."/>
            <person name="Cheeseman I."/>
            <person name="Volkman S."/>
            <person name="Adams J."/>
            <person name="Walker B."/>
            <person name="Young S.K."/>
            <person name="Zeng Q."/>
            <person name="Gargeya S."/>
            <person name="Fitzgerald M."/>
            <person name="Haas B."/>
            <person name="Abouelleil A."/>
            <person name="Alvarado L."/>
            <person name="Arachchi H.M."/>
            <person name="Berlin A.M."/>
            <person name="Chapman S.B."/>
            <person name="Dewar J."/>
            <person name="Goldberg J."/>
            <person name="Griggs A."/>
            <person name="Gujja S."/>
            <person name="Hansen M."/>
            <person name="Howarth C."/>
            <person name="Imamovic A."/>
            <person name="Larimer J."/>
            <person name="McCowan C."/>
            <person name="Murphy C."/>
            <person name="Neiman D."/>
            <person name="Pearson M."/>
            <person name="Priest M."/>
            <person name="Roberts A."/>
            <person name="Saif S."/>
            <person name="Shea T."/>
            <person name="Sisk P."/>
            <person name="Sykes S."/>
            <person name="Wortman J."/>
            <person name="Nusbaum C."/>
            <person name="Birren B."/>
        </authorList>
    </citation>
    <scope>NUCLEOTIDE SEQUENCE [LARGE SCALE GENOMIC DNA]</scope>
    <source>
        <strain evidence="9 10">Palo Alto/Uganda</strain>
    </source>
</reference>
<feature type="region of interest" description="Disordered" evidence="1">
    <location>
        <begin position="1112"/>
        <end position="1132"/>
    </location>
</feature>
<feature type="compositionally biased region" description="Gly residues" evidence="1">
    <location>
        <begin position="1"/>
        <end position="15"/>
    </location>
</feature>
<evidence type="ECO:0000313" key="9">
    <source>
        <dbReference type="EMBL" id="ETW52021.1"/>
    </source>
</evidence>
<sequence>MVTQSSGGGRGGAGGSSKEEEDEPDYTNVKDAKELLDKIGQQVYKEKVKNGADAKTYKGELAGNLASSSILGEMGATDKPCKFEYDKLISGSGSGSGVAARGDPCGKGKEHRFSKESGAECDDKKIEGNKNNSEGGACAPYRRLSLCNKNMEKIATSTAKHDLLVDVCMAAKYEGESLKNYRAQYDSKYPVSGSTFTTCTMLARSFADIGDIIRGKDLYIGNRKEKNRREKLEQKLKEIFGDIYKELSTNSALQALYNDDNKNFFKLREDWWTANRHTVWEAITCKADASSAYFHATCSDGGDSESPSVARNQCRCQKKNGQHDTDQVPTYFDYVPQYLRWFEEWAEDFCRKRKHKLENAIKNCRGMGDDDNKRYCSGNGFDCTQTIRALHIYSMENNCHKCFFACNPFVKWLDIQKKEFEKQKQKYHKEIEKAQKITQATNASTNNLYVKDFYDELKKKHNNVKSFLELLSKEAACKDQPEVEGKKVFDFADEDNETFCRTKYCEPCPECGVNCNSSTCSERERKDGNCPSIYKIYEPKPDDPSTDITILKSGEGHDDINKKLNDFCKKSNDNSLYEKWKCYQIGELTKDGQMGVADPVYEAKVKNAGGLCILENNDGQGKVNKQKTFHNFFYYWVAHMLDDSMEWKEKLKGCLKNGKKTCKNNQCRKNCECYESWVAQKKKEEWTNIKKHFYTQDFGEGKLLGEIPRYYVIETVLEDEYFDGISDAYADPQHMEKISKTLEEKKKKRVADASNEETIIDYLLDHEKEEAEKCKKCEDPTKPGGGGGGGAPGDVGRSATFTPDIPKPPADSEDGNAENEEEEEEDEDEEEEEDDANEENVGEEPEAEGDSATTEVTVEDGKGESAKETTKEVNPCDIVSKLFSGNDFGDACTLKYNKGKNYGWKCVPTEKTNAAASEGGGERAGAPRQRRSADRAPSGTNQGSICVPPRRRRLYVGKLHDWAEKYNKVGNTATQPPPDSAASPSNLRDGLRDAFIQSAAVETFFLWHKYKEEKKPQGGGSLLLQTINRTLENSDDPQTLLQKGEIPPDFLRLMFYTLADYKDILYSGGTSDSGSGSKDNTNNDKTNIVLLASENKQEMKQIQQKIDEIIKQSGTSGGTPPGKPSAQTPDKWWNDNGQHIWHGMICALTYEEKTSGSGEKGTQQITQDEKVKGALLEADGNKPKNNYQYSSVTIGASGAKPKSNDDITTPTLTQFVERPPYFRYLEEWGQNFCKERKKRLKQIKVDCEVEENNGRRGGKKCSAYGEQCEKIRNQDYSTVRNFFCPRCGKHCSSYRKWIGRKKDEFTEQQNAYGEQQGKCQSKSGGGVNGVCGKLEENAATFLQKLGPCSKNNNTEEDKIEFDKPDNTFKPATNCGPCSLIGAKCKNGSCRGSNGTTGNCNGGKINAKNIGNGVNSTDINMLVSDNSATGFAGDLENHCKNADIFKGIKEDKWKCGTVCGVDICKLENVNGGTDGKEYIQIRALARRWVEYFLEDYNKIKHKISHCIDNGKGNICKNKCNDKCKCVGEWINKKRTEWKTIRKRYFEQYKVAEPDMKSLVTNFLEDVQSQIDFNKAIKPCGTLQEFESFCGLNDAEKSKTKDGDKRDLVLCMITKLETKIKTCEEKHPQTSGDQGKCQNPMTPPDDEDLLLEEENTENTVEAKKNMMPTFCNIDEPKETEEEGEKCEPADEKKNKEKEKGVKADEEKNEGETSSDTLPEPAPAPVLPVPSAPAQPEDSGKEIPVVKPEEEQPSTEEAPNKEETPPQLQSDEPSKPIGDILSSTIPFGIAIALTSIVLLIEKLTIQFSLKRIRGINCIFDNKCEQPNDIPNDYSSGDIPLNTQPNTLYFDKPEEKPFITSIHDRDLYTGEEYSYNVNMVNTMDDIPINRDNNDVYSGRDLINDTLSGNQHIDIYDEVLKRKENELFGTNHPKHTNTHNVAKPARDDPLHNQLELFHKWLDRHRNMCEKWNNKEELLDKLNEQWNKDNNNSGNINPSGNTPPTSDIPSGKLSDIPSGKLSDIPSDNNIPSSNKTLNTDVSIQIDMDHGKPKKEFTNMDTNMDTPTMHSILDDLEKYKEPYYDVQDDIYYDVNDHDISTVYSNAMDVPSKVQIEMDVNTKLVKEKYPIADVWDI</sequence>
<feature type="region of interest" description="Disordered" evidence="1">
    <location>
        <begin position="774"/>
        <end position="874"/>
    </location>
</feature>
<feature type="compositionally biased region" description="Polar residues" evidence="1">
    <location>
        <begin position="2019"/>
        <end position="2032"/>
    </location>
</feature>
<dbReference type="InterPro" id="IPR049158">
    <property type="entry name" value="PfEMP1_CIDRalpha1_dom"/>
</dbReference>
<dbReference type="InterPro" id="IPR042202">
    <property type="entry name" value="Duffy-ag-bd_sf"/>
</dbReference>
<dbReference type="InterPro" id="IPR044932">
    <property type="entry name" value="PfEMP1_ATS_sf"/>
</dbReference>
<dbReference type="InterPro" id="IPR041480">
    <property type="entry name" value="CIDR1_gamma"/>
</dbReference>
<dbReference type="Gene3D" id="1.20.1310.20">
    <property type="entry name" value="Duffy-antigen binding domain"/>
    <property type="match status" value="2"/>
</dbReference>
<dbReference type="Pfam" id="PF18562">
    <property type="entry name" value="CIDR1_gamma"/>
    <property type="match status" value="1"/>
</dbReference>
<dbReference type="OMA" id="DSMEWKE"/>
<feature type="compositionally biased region" description="Gly residues" evidence="1">
    <location>
        <begin position="783"/>
        <end position="793"/>
    </location>
</feature>
<feature type="compositionally biased region" description="Acidic residues" evidence="1">
    <location>
        <begin position="811"/>
        <end position="849"/>
    </location>
</feature>
<evidence type="ECO:0008006" key="11">
    <source>
        <dbReference type="Google" id="ProtNLM"/>
    </source>
</evidence>
<feature type="domain" description="Cysteine-rich interdomain region 1 gamma" evidence="6">
    <location>
        <begin position="1415"/>
        <end position="1467"/>
    </location>
</feature>
<feature type="domain" description="Duffy-binding-like" evidence="8">
    <location>
        <begin position="1227"/>
        <end position="1371"/>
    </location>
</feature>
<evidence type="ECO:0000259" key="3">
    <source>
        <dbReference type="Pfam" id="PF05424"/>
    </source>
</evidence>
<reference evidence="9 10" key="1">
    <citation type="submission" date="2013-02" db="EMBL/GenBank/DDBJ databases">
        <title>The Genome Annotation of Plasmodium falciparum Palo Alto/Uganda.</title>
        <authorList>
            <consortium name="The Broad Institute Genome Sequencing Platform"/>
            <consortium name="The Broad Institute Genome Sequencing Center for Infectious Disease"/>
            <person name="Neafsey D."/>
            <person name="Hoffman S."/>
            <person name="Volkman S."/>
            <person name="Rosenthal P."/>
            <person name="Walker B."/>
            <person name="Young S.K."/>
            <person name="Zeng Q."/>
            <person name="Gargeya S."/>
            <person name="Fitzgerald M."/>
            <person name="Haas B."/>
            <person name="Abouelleil A."/>
            <person name="Allen A.W."/>
            <person name="Alvarado L."/>
            <person name="Arachchi H.M."/>
            <person name="Berlin A.M."/>
            <person name="Chapman S.B."/>
            <person name="Gainer-Dewar J."/>
            <person name="Goldberg J."/>
            <person name="Griggs A."/>
            <person name="Gujja S."/>
            <person name="Hansen M."/>
            <person name="Howarth C."/>
            <person name="Imamovic A."/>
            <person name="Ireland A."/>
            <person name="Larimer J."/>
            <person name="McCowan C."/>
            <person name="Murphy C."/>
            <person name="Pearson M."/>
            <person name="Poon T.W."/>
            <person name="Priest M."/>
            <person name="Roberts A."/>
            <person name="Saif S."/>
            <person name="Shea T."/>
            <person name="Sisk P."/>
            <person name="Sykes S."/>
            <person name="Wortman J."/>
            <person name="Nusbaum C."/>
            <person name="Birren B."/>
        </authorList>
    </citation>
    <scope>NUCLEOTIDE SEQUENCE [LARGE SCALE GENOMIC DNA]</scope>
    <source>
        <strain evidence="9 10">Palo Alto/Uganda</strain>
    </source>
</reference>
<dbReference type="FunFam" id="1.10.1900.40:FF:000001">
    <property type="entry name" value="Erythrocyte membrane protein 1"/>
    <property type="match status" value="1"/>
</dbReference>
<dbReference type="Proteomes" id="UP000019103">
    <property type="component" value="Unassembled WGS sequence"/>
</dbReference>
<dbReference type="FunFam" id="1.20.58.830:FF:000001">
    <property type="entry name" value="Erythrocyte membrane protein 1, PfEMP1"/>
    <property type="match status" value="1"/>
</dbReference>
<feature type="compositionally biased region" description="Pro residues" evidence="1">
    <location>
        <begin position="1717"/>
        <end position="1730"/>
    </location>
</feature>
<feature type="compositionally biased region" description="Basic and acidic residues" evidence="1">
    <location>
        <begin position="859"/>
        <end position="871"/>
    </location>
</feature>
<evidence type="ECO:0000256" key="1">
    <source>
        <dbReference type="SAM" id="MobiDB-lite"/>
    </source>
</evidence>
<feature type="domain" description="Duffy-binding-like" evidence="2">
    <location>
        <begin position="1485"/>
        <end position="1627"/>
    </location>
</feature>
<dbReference type="Gene3D" id="1.10.1900.40">
    <property type="entry name" value="Acidic terminal segments, variant surface antigen of PfEMP1"/>
    <property type="match status" value="1"/>
</dbReference>
<feature type="region of interest" description="Disordered" evidence="1">
    <location>
        <begin position="1622"/>
        <end position="1646"/>
    </location>
</feature>
<evidence type="ECO:0000259" key="2">
    <source>
        <dbReference type="Pfam" id="PF03011"/>
    </source>
</evidence>
<feature type="compositionally biased region" description="Low complexity" evidence="1">
    <location>
        <begin position="1984"/>
        <end position="1999"/>
    </location>
</feature>
<proteinExistence type="predicted"/>
<dbReference type="Pfam" id="PF15447">
    <property type="entry name" value="NTS"/>
    <property type="match status" value="1"/>
</dbReference>
<dbReference type="Pfam" id="PF22672">
    <property type="entry name" value="DBL_C"/>
    <property type="match status" value="2"/>
</dbReference>
<evidence type="ECO:0000259" key="5">
    <source>
        <dbReference type="Pfam" id="PF15447"/>
    </source>
</evidence>
<dbReference type="FunFam" id="1.20.58.1930:FF:000001">
    <property type="entry name" value="Erythrocyte membrane protein 1, PfEMP1"/>
    <property type="match status" value="1"/>
</dbReference>
<evidence type="ECO:0000259" key="4">
    <source>
        <dbReference type="Pfam" id="PF15445"/>
    </source>
</evidence>
<dbReference type="GO" id="GO:0016020">
    <property type="term" value="C:membrane"/>
    <property type="evidence" value="ECO:0007669"/>
    <property type="project" value="InterPro"/>
</dbReference>
<evidence type="ECO:0000313" key="10">
    <source>
        <dbReference type="Proteomes" id="UP000019103"/>
    </source>
</evidence>
<feature type="domain" description="Duffy-antigen binding" evidence="3">
    <location>
        <begin position="136"/>
        <end position="340"/>
    </location>
</feature>
<dbReference type="InterPro" id="IPR054595">
    <property type="entry name" value="DBL_C"/>
</dbReference>
<evidence type="ECO:0000259" key="6">
    <source>
        <dbReference type="Pfam" id="PF18562"/>
    </source>
</evidence>
<feature type="domain" description="PfEMP1 CIDRalpha1" evidence="7">
    <location>
        <begin position="546"/>
        <end position="584"/>
    </location>
</feature>
<dbReference type="Pfam" id="PF05424">
    <property type="entry name" value="Duffy_binding"/>
    <property type="match status" value="2"/>
</dbReference>
<gene>
    <name evidence="9" type="ORF">PFUGPA_05977</name>
</gene>
<dbReference type="InterPro" id="IPR008602">
    <property type="entry name" value="Duffy-antigen-binding"/>
</dbReference>
<feature type="domain" description="Duffy-binding-like" evidence="2">
    <location>
        <begin position="632"/>
        <end position="778"/>
    </location>
</feature>
<evidence type="ECO:0000259" key="8">
    <source>
        <dbReference type="Pfam" id="PF22672"/>
    </source>
</evidence>
<feature type="domain" description="Duffy-binding-like" evidence="8">
    <location>
        <begin position="344"/>
        <end position="503"/>
    </location>
</feature>
<dbReference type="GO" id="GO:0046789">
    <property type="term" value="F:host cell surface receptor binding"/>
    <property type="evidence" value="ECO:0007669"/>
    <property type="project" value="InterPro"/>
</dbReference>
<dbReference type="Pfam" id="PF21807">
    <property type="entry name" value="PfEMP1_CIDRalpha1_dom"/>
    <property type="match status" value="1"/>
</dbReference>
<dbReference type="Pfam" id="PF15445">
    <property type="entry name" value="ATS"/>
    <property type="match status" value="1"/>
</dbReference>
<feature type="region of interest" description="Disordered" evidence="1">
    <location>
        <begin position="1980"/>
        <end position="2032"/>
    </location>
</feature>
<organism evidence="9 10">
    <name type="scientific">Plasmodium falciparum (isolate Palo Alto / Uganda)</name>
    <dbReference type="NCBI Taxonomy" id="57270"/>
    <lineage>
        <taxon>Eukaryota</taxon>
        <taxon>Sar</taxon>
        <taxon>Alveolata</taxon>
        <taxon>Apicomplexa</taxon>
        <taxon>Aconoidasida</taxon>
        <taxon>Haemosporida</taxon>
        <taxon>Plasmodiidae</taxon>
        <taxon>Plasmodium</taxon>
        <taxon>Plasmodium (Laverania)</taxon>
    </lineage>
</organism>
<dbReference type="Gene3D" id="1.20.58.1930">
    <property type="match status" value="1"/>
</dbReference>
<feature type="region of interest" description="Disordered" evidence="1">
    <location>
        <begin position="913"/>
        <end position="947"/>
    </location>
</feature>
<dbReference type="FunFam" id="1.20.58.830:FF:000005">
    <property type="entry name" value="Erythrocyte membrane protein 1, PfEMP1"/>
    <property type="match status" value="1"/>
</dbReference>
<accession>W4IRS5</accession>
<dbReference type="InterPro" id="IPR029210">
    <property type="entry name" value="PfEMP1_NTS"/>
</dbReference>
<dbReference type="Pfam" id="PF03011">
    <property type="entry name" value="PFEMP"/>
    <property type="match status" value="2"/>
</dbReference>
<feature type="compositionally biased region" description="Polar residues" evidence="1">
    <location>
        <begin position="1627"/>
        <end position="1638"/>
    </location>
</feature>
<feature type="compositionally biased region" description="Basic and acidic residues" evidence="1">
    <location>
        <begin position="104"/>
        <end position="119"/>
    </location>
</feature>
<feature type="region of interest" description="Disordered" evidence="1">
    <location>
        <begin position="1"/>
        <end position="29"/>
    </location>
</feature>
<protein>
    <recommendedName>
        <fullName evidence="11">Erythrocyte membrane protein 1</fullName>
    </recommendedName>
</protein>
<name>W4IRS5_PLAFP</name>
<dbReference type="FunFam" id="1.20.1310.20:FF:000001">
    <property type="entry name" value="Erythrocyte membrane protein 1, PfEMP1"/>
    <property type="match status" value="1"/>
</dbReference>